<reference evidence="3" key="1">
    <citation type="submission" date="2019-08" db="EMBL/GenBank/DDBJ databases">
        <authorList>
            <person name="Kucharzyk K."/>
            <person name="Murdoch R.W."/>
            <person name="Higgins S."/>
            <person name="Loffler F."/>
        </authorList>
    </citation>
    <scope>NUCLEOTIDE SEQUENCE</scope>
</reference>
<keyword evidence="2" id="KW-1133">Transmembrane helix</keyword>
<evidence type="ECO:0000256" key="2">
    <source>
        <dbReference type="SAM" id="Phobius"/>
    </source>
</evidence>
<protein>
    <recommendedName>
        <fullName evidence="4">TPM domain-containing protein</fullName>
    </recommendedName>
</protein>
<name>A0A645FR25_9ZZZZ</name>
<sequence length="137" mass="14340">MNAYLDAAEKTLSRHSTPGEGGKRILSTALRLPTFSEAMAESAGLLPFMLIGGIAIGFAAAFVMRGKMNLARPQGGAQRYTSPNSLRLRDTSDIYLYQTVSRTKIQSNNSSGSGGSGGGARFNSSSGRSYGGRGGKL</sequence>
<evidence type="ECO:0000313" key="3">
    <source>
        <dbReference type="EMBL" id="MPN16877.1"/>
    </source>
</evidence>
<proteinExistence type="predicted"/>
<evidence type="ECO:0000256" key="1">
    <source>
        <dbReference type="SAM" id="MobiDB-lite"/>
    </source>
</evidence>
<keyword evidence="2" id="KW-0472">Membrane</keyword>
<evidence type="ECO:0008006" key="4">
    <source>
        <dbReference type="Google" id="ProtNLM"/>
    </source>
</evidence>
<comment type="caution">
    <text evidence="3">The sequence shown here is derived from an EMBL/GenBank/DDBJ whole genome shotgun (WGS) entry which is preliminary data.</text>
</comment>
<feature type="region of interest" description="Disordered" evidence="1">
    <location>
        <begin position="105"/>
        <end position="137"/>
    </location>
</feature>
<accession>A0A645FR25</accession>
<organism evidence="3">
    <name type="scientific">bioreactor metagenome</name>
    <dbReference type="NCBI Taxonomy" id="1076179"/>
    <lineage>
        <taxon>unclassified sequences</taxon>
        <taxon>metagenomes</taxon>
        <taxon>ecological metagenomes</taxon>
    </lineage>
</organism>
<keyword evidence="2" id="KW-0812">Transmembrane</keyword>
<feature type="region of interest" description="Disordered" evidence="1">
    <location>
        <begin position="1"/>
        <end position="22"/>
    </location>
</feature>
<dbReference type="AlphaFoldDB" id="A0A645FR25"/>
<dbReference type="EMBL" id="VSSQ01063881">
    <property type="protein sequence ID" value="MPN16877.1"/>
    <property type="molecule type" value="Genomic_DNA"/>
</dbReference>
<feature type="transmembrane region" description="Helical" evidence="2">
    <location>
        <begin position="45"/>
        <end position="64"/>
    </location>
</feature>
<gene>
    <name evidence="3" type="ORF">SDC9_164224</name>
</gene>